<evidence type="ECO:0000256" key="7">
    <source>
        <dbReference type="SAM" id="Phobius"/>
    </source>
</evidence>
<dbReference type="Pfam" id="PF13520">
    <property type="entry name" value="AA_permease_2"/>
    <property type="match status" value="1"/>
</dbReference>
<dbReference type="PANTHER" id="PTHR42770">
    <property type="entry name" value="AMINO ACID TRANSPORTER-RELATED"/>
    <property type="match status" value="1"/>
</dbReference>
<proteinExistence type="predicted"/>
<dbReference type="HOGENOM" id="CLU_020854_4_2_6"/>
<accession>A9KGE0</accession>
<name>A9KGE0_COXBN</name>
<feature type="transmembrane region" description="Helical" evidence="7">
    <location>
        <begin position="437"/>
        <end position="458"/>
    </location>
</feature>
<feature type="transmembrane region" description="Helical" evidence="7">
    <location>
        <begin position="151"/>
        <end position="177"/>
    </location>
</feature>
<keyword evidence="2" id="KW-0813">Transport</keyword>
<comment type="subcellular location">
    <subcellularLocation>
        <location evidence="1">Cell membrane</location>
        <topology evidence="1">Multi-pass membrane protein</topology>
    </subcellularLocation>
</comment>
<reference evidence="8 9" key="1">
    <citation type="journal article" date="2009" name="Infect. Immun.">
        <title>Comparative genomics reveal extensive transposon-mediated genomic plasticity and diversity among potential effector proteins within the genus Coxiella.</title>
        <authorList>
            <person name="Beare P.A."/>
            <person name="Unsworth N."/>
            <person name="Andoh M."/>
            <person name="Voth D.E."/>
            <person name="Omsland A."/>
            <person name="Gilk S.D."/>
            <person name="Williams K.P."/>
            <person name="Sobral B.W."/>
            <person name="Kupko J.J.III."/>
            <person name="Porcella S.F."/>
            <person name="Samuel J.E."/>
            <person name="Heinzen R.A."/>
        </authorList>
    </citation>
    <scope>NUCLEOTIDE SEQUENCE [LARGE SCALE GENOMIC DNA]</scope>
    <source>
        <strain evidence="8 9">Dugway 5J108-111</strain>
    </source>
</reference>
<evidence type="ECO:0000256" key="3">
    <source>
        <dbReference type="ARBA" id="ARBA00022475"/>
    </source>
</evidence>
<dbReference type="GO" id="GO:0022857">
    <property type="term" value="F:transmembrane transporter activity"/>
    <property type="evidence" value="ECO:0007669"/>
    <property type="project" value="InterPro"/>
</dbReference>
<feature type="transmembrane region" description="Helical" evidence="7">
    <location>
        <begin position="285"/>
        <end position="304"/>
    </location>
</feature>
<dbReference type="PANTHER" id="PTHR42770:SF15">
    <property type="entry name" value="GLUTAMATE_GAMMA-AMINOBUTYRATE ANTIPORTER-RELATED"/>
    <property type="match status" value="1"/>
</dbReference>
<dbReference type="KEGG" id="cbd:CBUD_1434"/>
<evidence type="ECO:0000313" key="9">
    <source>
        <dbReference type="Proteomes" id="UP000008555"/>
    </source>
</evidence>
<organism evidence="8 9">
    <name type="scientific">Coxiella burnetii (strain Dugway 5J108-111)</name>
    <dbReference type="NCBI Taxonomy" id="434922"/>
    <lineage>
        <taxon>Bacteria</taxon>
        <taxon>Pseudomonadati</taxon>
        <taxon>Pseudomonadota</taxon>
        <taxon>Gammaproteobacteria</taxon>
        <taxon>Legionellales</taxon>
        <taxon>Coxiellaceae</taxon>
        <taxon>Coxiella</taxon>
    </lineage>
</organism>
<feature type="transmembrane region" description="Helical" evidence="7">
    <location>
        <begin position="358"/>
        <end position="382"/>
    </location>
</feature>
<evidence type="ECO:0000256" key="5">
    <source>
        <dbReference type="ARBA" id="ARBA00022989"/>
    </source>
</evidence>
<dbReference type="Gene3D" id="1.20.1740.10">
    <property type="entry name" value="Amino acid/polyamine transporter I"/>
    <property type="match status" value="1"/>
</dbReference>
<keyword evidence="4 7" id="KW-0812">Transmembrane</keyword>
<dbReference type="RefSeq" id="WP_005772897.1">
    <property type="nucleotide sequence ID" value="NC_009727.1"/>
</dbReference>
<feature type="transmembrane region" description="Helical" evidence="7">
    <location>
        <begin position="124"/>
        <end position="145"/>
    </location>
</feature>
<keyword evidence="3" id="KW-1003">Cell membrane</keyword>
<keyword evidence="5 7" id="KW-1133">Transmembrane helix</keyword>
<gene>
    <name evidence="8" type="ordered locus">CBUD_1434</name>
</gene>
<feature type="transmembrane region" description="Helical" evidence="7">
    <location>
        <begin position="189"/>
        <end position="209"/>
    </location>
</feature>
<feature type="transmembrane region" description="Helical" evidence="7">
    <location>
        <begin position="403"/>
        <end position="425"/>
    </location>
</feature>
<dbReference type="AlphaFoldDB" id="A9KGE0"/>
<dbReference type="InterPro" id="IPR002293">
    <property type="entry name" value="AA/rel_permease1"/>
</dbReference>
<feature type="transmembrane region" description="Helical" evidence="7">
    <location>
        <begin position="229"/>
        <end position="255"/>
    </location>
</feature>
<feature type="transmembrane region" description="Helical" evidence="7">
    <location>
        <begin position="97"/>
        <end position="115"/>
    </location>
</feature>
<evidence type="ECO:0000256" key="4">
    <source>
        <dbReference type="ARBA" id="ARBA00022692"/>
    </source>
</evidence>
<protein>
    <submittedName>
        <fullName evidence="8">Glutamate/gamma-aminobutyrate antiporter</fullName>
    </submittedName>
</protein>
<dbReference type="GO" id="GO:0005886">
    <property type="term" value="C:plasma membrane"/>
    <property type="evidence" value="ECO:0007669"/>
    <property type="project" value="UniProtKB-SubCell"/>
</dbReference>
<keyword evidence="6 7" id="KW-0472">Membrane</keyword>
<feature type="transmembrane region" description="Helical" evidence="7">
    <location>
        <begin position="72"/>
        <end position="91"/>
    </location>
</feature>
<evidence type="ECO:0000256" key="6">
    <source>
        <dbReference type="ARBA" id="ARBA00023136"/>
    </source>
</evidence>
<dbReference type="InterPro" id="IPR050367">
    <property type="entry name" value="APC_superfamily"/>
</dbReference>
<sequence>MNHSSTVKRSLGVFSLAMITAGSVDSIRNLPATALFGSSLIFFFILGAIFFLLPSALISAELASTSKDHGGVYAWVKNAFGLQFGFLAIWFQWIENVIWYPTILSFIAGTIGYLISPTLATNKIFLITVILCAFWGATIVNLLGIKSSARFSNFCALAGLLLPMTLIIGLGTAWLFLGKPLQISFHSQALLPHITSGMWVALTGVMMSFCGMEIATVHTCDVKQPQKAYPRAMLIATLLIVFTLICGSLSIAIVLPGKKISLVAGIMQAFDAFFSAYHLHGILPAIALMLIIGGMGGINNWIIAPTRGLLYALRDGQINQHLLRENRFGAPSVLLILQSVIVSIVALIFLLLPSVNASYWLLTALASQLYMFMYILMFTAAIRLRYKRNYEKRKGFLIPGGQWGIWIVAIAGLIGSITTLIIGFIPPNNIAVGSTLHYETLLIAGLIVMSLPPFLMYFKARKQMLSPTLGKEGI</sequence>
<evidence type="ECO:0000256" key="1">
    <source>
        <dbReference type="ARBA" id="ARBA00004651"/>
    </source>
</evidence>
<dbReference type="Proteomes" id="UP000008555">
    <property type="component" value="Chromosome"/>
</dbReference>
<feature type="transmembrane region" description="Helical" evidence="7">
    <location>
        <begin position="333"/>
        <end position="352"/>
    </location>
</feature>
<evidence type="ECO:0000256" key="2">
    <source>
        <dbReference type="ARBA" id="ARBA00022448"/>
    </source>
</evidence>
<dbReference type="PIRSF" id="PIRSF006060">
    <property type="entry name" value="AA_transporter"/>
    <property type="match status" value="1"/>
</dbReference>
<feature type="transmembrane region" description="Helical" evidence="7">
    <location>
        <begin position="36"/>
        <end position="60"/>
    </location>
</feature>
<dbReference type="EMBL" id="CP000733">
    <property type="protein sequence ID" value="ABS77078.1"/>
    <property type="molecule type" value="Genomic_DNA"/>
</dbReference>
<evidence type="ECO:0000313" key="8">
    <source>
        <dbReference type="EMBL" id="ABS77078.1"/>
    </source>
</evidence>